<evidence type="ECO:0000256" key="5">
    <source>
        <dbReference type="ARBA" id="ARBA00022705"/>
    </source>
</evidence>
<feature type="coiled-coil region" evidence="15">
    <location>
        <begin position="580"/>
        <end position="607"/>
    </location>
</feature>
<dbReference type="Pfam" id="PF08275">
    <property type="entry name" value="DNAG_N"/>
    <property type="match status" value="1"/>
</dbReference>
<dbReference type="Pfam" id="PF10410">
    <property type="entry name" value="DnaB_bind"/>
    <property type="match status" value="1"/>
</dbReference>
<comment type="subunit">
    <text evidence="12">Monomer. Interacts with DnaB.</text>
</comment>
<dbReference type="NCBIfam" id="TIGR01391">
    <property type="entry name" value="dnaG"/>
    <property type="match status" value="1"/>
</dbReference>
<dbReference type="GO" id="GO:0000428">
    <property type="term" value="C:DNA-directed RNA polymerase complex"/>
    <property type="evidence" value="ECO:0007669"/>
    <property type="project" value="UniProtKB-KW"/>
</dbReference>
<feature type="zinc finger region" description="CHC2-type" evidence="12 14">
    <location>
        <begin position="39"/>
        <end position="63"/>
    </location>
</feature>
<evidence type="ECO:0000256" key="10">
    <source>
        <dbReference type="ARBA" id="ARBA00023125"/>
    </source>
</evidence>
<dbReference type="GO" id="GO:0003678">
    <property type="term" value="F:DNA helicase activity"/>
    <property type="evidence" value="ECO:0007669"/>
    <property type="project" value="InterPro"/>
</dbReference>
<dbReference type="InterPro" id="IPR036185">
    <property type="entry name" value="DNA_heli_DnaB-like_N_sf"/>
</dbReference>
<evidence type="ECO:0000256" key="8">
    <source>
        <dbReference type="ARBA" id="ARBA00022833"/>
    </source>
</evidence>
<dbReference type="Proteomes" id="UP000561617">
    <property type="component" value="Unassembled WGS sequence"/>
</dbReference>
<accession>A0A7X0X8D0</accession>
<keyword evidence="1 12" id="KW-0240">DNA-directed RNA polymerase</keyword>
<reference evidence="17 18" key="1">
    <citation type="submission" date="2020-03" db="EMBL/GenBank/DDBJ databases">
        <title>Soil Listeria distribution.</title>
        <authorList>
            <person name="Liao J."/>
            <person name="Wiedmann M."/>
        </authorList>
    </citation>
    <scope>NUCLEOTIDE SEQUENCE [LARGE SCALE GENOMIC DNA]</scope>
    <source>
        <strain evidence="17 18">FSL L7-1554</strain>
    </source>
</reference>
<evidence type="ECO:0000256" key="1">
    <source>
        <dbReference type="ARBA" id="ARBA00022478"/>
    </source>
</evidence>
<evidence type="ECO:0000313" key="17">
    <source>
        <dbReference type="EMBL" id="MBC1489193.1"/>
    </source>
</evidence>
<evidence type="ECO:0000256" key="7">
    <source>
        <dbReference type="ARBA" id="ARBA00022771"/>
    </source>
</evidence>
<dbReference type="InterPro" id="IPR019475">
    <property type="entry name" value="DNA_primase_DnaB-bd"/>
</dbReference>
<feature type="coiled-coil region" evidence="15">
    <location>
        <begin position="420"/>
        <end position="447"/>
    </location>
</feature>
<dbReference type="GO" id="GO:1990077">
    <property type="term" value="C:primosome complex"/>
    <property type="evidence" value="ECO:0007669"/>
    <property type="project" value="UniProtKB-KW"/>
</dbReference>
<dbReference type="Pfam" id="PF13155">
    <property type="entry name" value="Toprim_2"/>
    <property type="match status" value="1"/>
</dbReference>
<evidence type="ECO:0000256" key="3">
    <source>
        <dbReference type="ARBA" id="ARBA00022679"/>
    </source>
</evidence>
<dbReference type="Pfam" id="PF01807">
    <property type="entry name" value="Zn_ribbon_DnaG"/>
    <property type="match status" value="1"/>
</dbReference>
<protein>
    <recommendedName>
        <fullName evidence="12 13">DNA primase</fullName>
        <ecNumber evidence="12">2.7.7.101</ecNumber>
    </recommendedName>
</protein>
<dbReference type="InterPro" id="IPR002694">
    <property type="entry name" value="Znf_CHC2"/>
</dbReference>
<evidence type="ECO:0000256" key="12">
    <source>
        <dbReference type="HAMAP-Rule" id="MF_00974"/>
    </source>
</evidence>
<evidence type="ECO:0000256" key="15">
    <source>
        <dbReference type="SAM" id="Coils"/>
    </source>
</evidence>
<keyword evidence="3 12" id="KW-0808">Transferase</keyword>
<dbReference type="InterPro" id="IPR037068">
    <property type="entry name" value="DNA_primase_core_N_sf"/>
</dbReference>
<evidence type="ECO:0000256" key="9">
    <source>
        <dbReference type="ARBA" id="ARBA00022842"/>
    </source>
</evidence>
<name>A0A7X0X8D0_9LIST</name>
<keyword evidence="5 12" id="KW-0235">DNA replication</keyword>
<comment type="similarity">
    <text evidence="12 13">Belongs to the DnaG primase family.</text>
</comment>
<comment type="cofactor">
    <cofactor evidence="12 13 14">
        <name>Zn(2+)</name>
        <dbReference type="ChEBI" id="CHEBI:29105"/>
    </cofactor>
    <text evidence="12 13 14">Binds 1 zinc ion per monomer.</text>
</comment>
<dbReference type="Gene3D" id="3.90.980.10">
    <property type="entry name" value="DNA primase, catalytic core, N-terminal domain"/>
    <property type="match status" value="1"/>
</dbReference>
<evidence type="ECO:0000256" key="14">
    <source>
        <dbReference type="PIRSR" id="PIRSR002811-1"/>
    </source>
</evidence>
<dbReference type="PROSITE" id="PS50880">
    <property type="entry name" value="TOPRIM"/>
    <property type="match status" value="1"/>
</dbReference>
<dbReference type="PANTHER" id="PTHR30313:SF2">
    <property type="entry name" value="DNA PRIMASE"/>
    <property type="match status" value="1"/>
</dbReference>
<dbReference type="InterPro" id="IPR006295">
    <property type="entry name" value="DNA_primase_DnaG"/>
</dbReference>
<dbReference type="EC" id="2.7.7.101" evidence="12"/>
<dbReference type="GO" id="GO:0003899">
    <property type="term" value="F:DNA-directed RNA polymerase activity"/>
    <property type="evidence" value="ECO:0007669"/>
    <property type="project" value="UniProtKB-UniRule"/>
</dbReference>
<dbReference type="EMBL" id="JAASTW010000010">
    <property type="protein sequence ID" value="MBC1489193.1"/>
    <property type="molecule type" value="Genomic_DNA"/>
</dbReference>
<keyword evidence="7 12" id="KW-0863">Zinc-finger</keyword>
<dbReference type="GO" id="GO:0005524">
    <property type="term" value="F:ATP binding"/>
    <property type="evidence" value="ECO:0007669"/>
    <property type="project" value="InterPro"/>
</dbReference>
<keyword evidence="9" id="KW-0460">Magnesium</keyword>
<comment type="domain">
    <text evidence="12">Contains an N-terminal zinc-binding domain, a central core domain that contains the primase activity, and a C-terminal DnaB-binding domain.</text>
</comment>
<dbReference type="SUPFAM" id="SSF57783">
    <property type="entry name" value="Zinc beta-ribbon"/>
    <property type="match status" value="1"/>
</dbReference>
<dbReference type="PANTHER" id="PTHR30313">
    <property type="entry name" value="DNA PRIMASE"/>
    <property type="match status" value="1"/>
</dbReference>
<dbReference type="InterPro" id="IPR030846">
    <property type="entry name" value="DnaG_bac"/>
</dbReference>
<evidence type="ECO:0000256" key="6">
    <source>
        <dbReference type="ARBA" id="ARBA00022723"/>
    </source>
</evidence>
<dbReference type="InterPro" id="IPR036977">
    <property type="entry name" value="DNA_primase_Znf_CHC2"/>
</dbReference>
<sequence length="626" mass="71790">MARIPEEVIDQVRNQADIVDIIGNYVQLKKQGRNYAGLCPFHGEKTPSFSVSPEKQIFHCFGCGKGGNVFSFLMEHDGLTFVEAVKKVADMSHLDVAIELPEERDMAHLPKENSDTSKMTEMHQLTAKLYHYILMETEEGATALAYLKERGMSEQMMAAFQIGFAPNHHATITSFLEKRGMNLQLANTAGLLSERDDGQMVDRFRNRIMFPISNDRGQIIAFSGRLFDRDDGPKYLNSPETPIFNKRRTLFHFSEARQAIRKQEEITLMEGFMDVISAEEAGVQNAVASMGTSLTEEHADLIKRLTSRAIICYDGDRAGIEAAYKAGTLLVERNRLDVFVLQLPAGKDPDDFIRASGADKFKEIYKQQRMTWTAFKIHYLRRERNLQNETDQIAYIDDCLREIAKLDQAVERELYLKQLADEFELTIETLKQQLQQSIKTNQKTRQTPSYNEPPIDDAFMGLVPQENSEMLFSFEQPTQTLSAHTTAEQQLMKAMIESRDSFMLIKQLLGDTEFYHDNYQTLYIHLIGYFAEGNEADPNKFMDSVQDIAMKGLISSLEMVVSPDEQGRAQFEDYIKSLKRFKLERMKKELEQELAGYNRDNDKENEIRVMLEIVQLNRQLNSGQLD</sequence>
<dbReference type="InterPro" id="IPR006171">
    <property type="entry name" value="TOPRIM_dom"/>
</dbReference>
<dbReference type="InterPro" id="IPR013264">
    <property type="entry name" value="DNAG_N"/>
</dbReference>
<dbReference type="InterPro" id="IPR050219">
    <property type="entry name" value="DnaG_primase"/>
</dbReference>
<evidence type="ECO:0000256" key="4">
    <source>
        <dbReference type="ARBA" id="ARBA00022695"/>
    </source>
</evidence>
<keyword evidence="11 12" id="KW-0804">Transcription</keyword>
<comment type="function">
    <text evidence="12 13">RNA polymerase that catalyzes the synthesis of short RNA molecules used as primers for DNA polymerase during DNA replication.</text>
</comment>
<evidence type="ECO:0000256" key="13">
    <source>
        <dbReference type="PIRNR" id="PIRNR002811"/>
    </source>
</evidence>
<dbReference type="Gene3D" id="3.40.1360.10">
    <property type="match status" value="1"/>
</dbReference>
<dbReference type="RefSeq" id="WP_185381140.1">
    <property type="nucleotide sequence ID" value="NZ_JAASTW010000010.1"/>
</dbReference>
<dbReference type="FunFam" id="3.90.980.10:FF:000001">
    <property type="entry name" value="DNA primase"/>
    <property type="match status" value="1"/>
</dbReference>
<dbReference type="GO" id="GO:0008270">
    <property type="term" value="F:zinc ion binding"/>
    <property type="evidence" value="ECO:0007669"/>
    <property type="project" value="UniProtKB-UniRule"/>
</dbReference>
<dbReference type="FunFam" id="3.90.580.10:FF:000001">
    <property type="entry name" value="DNA primase"/>
    <property type="match status" value="1"/>
</dbReference>
<dbReference type="GO" id="GO:0006269">
    <property type="term" value="P:DNA replication, synthesis of primer"/>
    <property type="evidence" value="ECO:0007669"/>
    <property type="project" value="UniProtKB-UniRule"/>
</dbReference>
<comment type="catalytic activity">
    <reaction evidence="12">
        <text>ssDNA + n NTP = ssDNA/pppN(pN)n-1 hybrid + (n-1) diphosphate.</text>
        <dbReference type="EC" id="2.7.7.101"/>
    </reaction>
</comment>
<keyword evidence="6 12" id="KW-0479">Metal-binding</keyword>
<keyword evidence="10 12" id="KW-0238">DNA-binding</keyword>
<keyword evidence="15" id="KW-0175">Coiled coil</keyword>
<dbReference type="GO" id="GO:0005737">
    <property type="term" value="C:cytoplasm"/>
    <property type="evidence" value="ECO:0007669"/>
    <property type="project" value="TreeGrafter"/>
</dbReference>
<gene>
    <name evidence="12" type="primary">dnaG</name>
    <name evidence="17" type="ORF">HCJ38_09315</name>
</gene>
<dbReference type="Gene3D" id="1.10.860.10">
    <property type="entry name" value="DNAb Helicase, Chain A"/>
    <property type="match status" value="1"/>
</dbReference>
<proteinExistence type="inferred from homology"/>
<dbReference type="SMART" id="SM00493">
    <property type="entry name" value="TOPRIM"/>
    <property type="match status" value="1"/>
</dbReference>
<dbReference type="Gene3D" id="3.90.580.10">
    <property type="entry name" value="Zinc finger, CHC2-type domain"/>
    <property type="match status" value="1"/>
</dbReference>
<dbReference type="InterPro" id="IPR034151">
    <property type="entry name" value="TOPRIM_DnaG_bac"/>
</dbReference>
<dbReference type="AlphaFoldDB" id="A0A7X0X8D0"/>
<dbReference type="GO" id="GO:0003677">
    <property type="term" value="F:DNA binding"/>
    <property type="evidence" value="ECO:0007669"/>
    <property type="project" value="UniProtKB-KW"/>
</dbReference>
<keyword evidence="2 12" id="KW-0639">Primosome</keyword>
<keyword evidence="8 12" id="KW-0862">Zinc</keyword>
<dbReference type="SMART" id="SM00400">
    <property type="entry name" value="ZnF_CHCC"/>
    <property type="match status" value="1"/>
</dbReference>
<comment type="caution">
    <text evidence="17">The sequence shown here is derived from an EMBL/GenBank/DDBJ whole genome shotgun (WGS) entry which is preliminary data.</text>
</comment>
<feature type="domain" description="Toprim" evidence="16">
    <location>
        <begin position="264"/>
        <end position="346"/>
    </location>
</feature>
<evidence type="ECO:0000259" key="16">
    <source>
        <dbReference type="PROSITE" id="PS50880"/>
    </source>
</evidence>
<evidence type="ECO:0000256" key="11">
    <source>
        <dbReference type="ARBA" id="ARBA00023163"/>
    </source>
</evidence>
<dbReference type="SUPFAM" id="SSF48024">
    <property type="entry name" value="N-terminal domain of DnaB helicase"/>
    <property type="match status" value="1"/>
</dbReference>
<dbReference type="InterPro" id="IPR016136">
    <property type="entry name" value="DNA_helicase_N/primase_C"/>
</dbReference>
<keyword evidence="4 12" id="KW-0548">Nucleotidyltransferase</keyword>
<dbReference type="PIRSF" id="PIRSF002811">
    <property type="entry name" value="DnaG"/>
    <property type="match status" value="1"/>
</dbReference>
<organism evidence="17 18">
    <name type="scientific">Listeria immobilis</name>
    <dbReference type="NCBI Taxonomy" id="2713502"/>
    <lineage>
        <taxon>Bacteria</taxon>
        <taxon>Bacillati</taxon>
        <taxon>Bacillota</taxon>
        <taxon>Bacilli</taxon>
        <taxon>Bacillales</taxon>
        <taxon>Listeriaceae</taxon>
        <taxon>Listeria</taxon>
    </lineage>
</organism>
<evidence type="ECO:0000313" key="18">
    <source>
        <dbReference type="Proteomes" id="UP000561617"/>
    </source>
</evidence>
<dbReference type="CDD" id="cd03364">
    <property type="entry name" value="TOPRIM_DnaG_primases"/>
    <property type="match status" value="1"/>
</dbReference>
<dbReference type="SUPFAM" id="SSF56731">
    <property type="entry name" value="DNA primase core"/>
    <property type="match status" value="1"/>
</dbReference>
<evidence type="ECO:0000256" key="2">
    <source>
        <dbReference type="ARBA" id="ARBA00022515"/>
    </source>
</evidence>
<dbReference type="HAMAP" id="MF_00974">
    <property type="entry name" value="DNA_primase_DnaG"/>
    <property type="match status" value="1"/>
</dbReference>